<reference evidence="8 9" key="1">
    <citation type="submission" date="2017-08" db="EMBL/GenBank/DDBJ databases">
        <authorList>
            <person name="de Groot N.N."/>
        </authorList>
    </citation>
    <scope>NUCLEOTIDE SEQUENCE [LARGE SCALE GENOMIC DNA]</scope>
    <source>
        <strain evidence="8 9">JC85</strain>
    </source>
</reference>
<evidence type="ECO:0000256" key="6">
    <source>
        <dbReference type="ARBA" id="ARBA00047422"/>
    </source>
</evidence>
<dbReference type="InterPro" id="IPR050390">
    <property type="entry name" value="C5-Methyltransferase"/>
</dbReference>
<accession>A0A285U541</accession>
<dbReference type="PROSITE" id="PS51679">
    <property type="entry name" value="SAM_MT_C5"/>
    <property type="match status" value="1"/>
</dbReference>
<dbReference type="GO" id="GO:0003886">
    <property type="term" value="F:DNA (cytosine-5-)-methyltransferase activity"/>
    <property type="evidence" value="ECO:0007669"/>
    <property type="project" value="UniProtKB-EC"/>
</dbReference>
<comment type="similarity">
    <text evidence="7">Belongs to the class I-like SAM-binding methyltransferase superfamily. C5-methyltransferase family.</text>
</comment>
<dbReference type="GO" id="GO:0032259">
    <property type="term" value="P:methylation"/>
    <property type="evidence" value="ECO:0007669"/>
    <property type="project" value="UniProtKB-KW"/>
</dbReference>
<dbReference type="GO" id="GO:0009307">
    <property type="term" value="P:DNA restriction-modification system"/>
    <property type="evidence" value="ECO:0007669"/>
    <property type="project" value="UniProtKB-KW"/>
</dbReference>
<dbReference type="Proteomes" id="UP000219167">
    <property type="component" value="Unassembled WGS sequence"/>
</dbReference>
<evidence type="ECO:0000256" key="1">
    <source>
        <dbReference type="ARBA" id="ARBA00011975"/>
    </source>
</evidence>
<dbReference type="PANTHER" id="PTHR10629">
    <property type="entry name" value="CYTOSINE-SPECIFIC METHYLTRANSFERASE"/>
    <property type="match status" value="1"/>
</dbReference>
<dbReference type="GO" id="GO:0003677">
    <property type="term" value="F:DNA binding"/>
    <property type="evidence" value="ECO:0007669"/>
    <property type="project" value="TreeGrafter"/>
</dbReference>
<name>A0A285U541_9HYPH</name>
<dbReference type="InterPro" id="IPR029063">
    <property type="entry name" value="SAM-dependent_MTases_sf"/>
</dbReference>
<dbReference type="PRINTS" id="PR00105">
    <property type="entry name" value="C5METTRFRASE"/>
</dbReference>
<evidence type="ECO:0000313" key="8">
    <source>
        <dbReference type="EMBL" id="SOC37060.1"/>
    </source>
</evidence>
<dbReference type="OrthoDB" id="9813719at2"/>
<keyword evidence="2 7" id="KW-0489">Methyltransferase</keyword>
<dbReference type="EC" id="2.1.1.37" evidence="1"/>
<dbReference type="EMBL" id="OBQD01000003">
    <property type="protein sequence ID" value="SOC37060.1"/>
    <property type="molecule type" value="Genomic_DNA"/>
</dbReference>
<gene>
    <name evidence="8" type="ORF">SAMN05892877_103404</name>
</gene>
<dbReference type="AlphaFoldDB" id="A0A285U541"/>
<keyword evidence="4 7" id="KW-0949">S-adenosyl-L-methionine</keyword>
<dbReference type="Pfam" id="PF00145">
    <property type="entry name" value="DNA_methylase"/>
    <property type="match status" value="1"/>
</dbReference>
<evidence type="ECO:0000256" key="7">
    <source>
        <dbReference type="PROSITE-ProRule" id="PRU01016"/>
    </source>
</evidence>
<dbReference type="SUPFAM" id="SSF53335">
    <property type="entry name" value="S-adenosyl-L-methionine-dependent methyltransferases"/>
    <property type="match status" value="1"/>
</dbReference>
<feature type="active site" evidence="7">
    <location>
        <position position="80"/>
    </location>
</feature>
<evidence type="ECO:0000256" key="2">
    <source>
        <dbReference type="ARBA" id="ARBA00022603"/>
    </source>
</evidence>
<dbReference type="Gene3D" id="3.40.50.150">
    <property type="entry name" value="Vaccinia Virus protein VP39"/>
    <property type="match status" value="1"/>
</dbReference>
<keyword evidence="5" id="KW-0680">Restriction system</keyword>
<evidence type="ECO:0000256" key="4">
    <source>
        <dbReference type="ARBA" id="ARBA00022691"/>
    </source>
</evidence>
<dbReference type="PANTHER" id="PTHR10629:SF52">
    <property type="entry name" value="DNA (CYTOSINE-5)-METHYLTRANSFERASE 1"/>
    <property type="match status" value="1"/>
</dbReference>
<dbReference type="GO" id="GO:0044027">
    <property type="term" value="P:negative regulation of gene expression via chromosomal CpG island methylation"/>
    <property type="evidence" value="ECO:0007669"/>
    <property type="project" value="TreeGrafter"/>
</dbReference>
<dbReference type="RefSeq" id="WP_097137443.1">
    <property type="nucleotide sequence ID" value="NZ_OBQD01000003.1"/>
</dbReference>
<sequence>MAPELLIIDSFAGGGGASTGIERALGRSPNVAINHNRAALAMHAANHPETIHLDSNIWDVSPQTVCQGRRVGLLWASPDCKHFSKAKGGKPLDRNIRDLAWVVVRWAEEAQPDVIILENVEEFRTWGPVYEDGAIIPQLKGQTFDEWVKRLRRAGYKVEWRELRACDYGAPTIRRRLFVIARRDRKPIVWPRPTHGPADDVDVIAGRKRPWRTAADIIDFSLPCPSIFDTSAQIKEKYGLRAIRPLADNTLRRIARGVQRYVIDDRQPFFVTAAQHGGSVRSGFSPIHTITASPKDQNQVVIPTLIQTGYGEREGQSPRVLDLHKPLGTIVASGSKHALVAAFLAQHNNDSRRIGGVNPGRSAREPLSTLTARGTQQAVVVSHLLNMKGSERQAKDIRAPVPTICASATHAALVSAFMVKYYGTAVGQPLREPLHTVTVEDRQAVVTVTIDDTNYFIADIGMRMLTEREKFLAQGFGSDYVIDCQVDGRPLTTTEQGSCVGNSVAPDLAEALVAANCGHLARAREAAE</sequence>
<evidence type="ECO:0000313" key="9">
    <source>
        <dbReference type="Proteomes" id="UP000219167"/>
    </source>
</evidence>
<dbReference type="InterPro" id="IPR001525">
    <property type="entry name" value="C5_MeTfrase"/>
</dbReference>
<evidence type="ECO:0000256" key="5">
    <source>
        <dbReference type="ARBA" id="ARBA00022747"/>
    </source>
</evidence>
<comment type="catalytic activity">
    <reaction evidence="6">
        <text>a 2'-deoxycytidine in DNA + S-adenosyl-L-methionine = a 5-methyl-2'-deoxycytidine in DNA + S-adenosyl-L-homocysteine + H(+)</text>
        <dbReference type="Rhea" id="RHEA:13681"/>
        <dbReference type="Rhea" id="RHEA-COMP:11369"/>
        <dbReference type="Rhea" id="RHEA-COMP:11370"/>
        <dbReference type="ChEBI" id="CHEBI:15378"/>
        <dbReference type="ChEBI" id="CHEBI:57856"/>
        <dbReference type="ChEBI" id="CHEBI:59789"/>
        <dbReference type="ChEBI" id="CHEBI:85452"/>
        <dbReference type="ChEBI" id="CHEBI:85454"/>
        <dbReference type="EC" id="2.1.1.37"/>
    </reaction>
</comment>
<organism evidence="8 9">
    <name type="scientific">Rhizobium subbaraonis</name>
    <dbReference type="NCBI Taxonomy" id="908946"/>
    <lineage>
        <taxon>Bacteria</taxon>
        <taxon>Pseudomonadati</taxon>
        <taxon>Pseudomonadota</taxon>
        <taxon>Alphaproteobacteria</taxon>
        <taxon>Hyphomicrobiales</taxon>
        <taxon>Rhizobiaceae</taxon>
        <taxon>Rhizobium/Agrobacterium group</taxon>
        <taxon>Rhizobium</taxon>
    </lineage>
</organism>
<keyword evidence="9" id="KW-1185">Reference proteome</keyword>
<protein>
    <recommendedName>
        <fullName evidence="1">DNA (cytosine-5-)-methyltransferase</fullName>
        <ecNumber evidence="1">2.1.1.37</ecNumber>
    </recommendedName>
</protein>
<proteinExistence type="inferred from homology"/>
<keyword evidence="3 7" id="KW-0808">Transferase</keyword>
<evidence type="ECO:0000256" key="3">
    <source>
        <dbReference type="ARBA" id="ARBA00022679"/>
    </source>
</evidence>